<evidence type="ECO:0000313" key="1">
    <source>
        <dbReference type="EMBL" id="KKN32288.1"/>
    </source>
</evidence>
<dbReference type="EMBL" id="LAZR01002262">
    <property type="protein sequence ID" value="KKN32288.1"/>
    <property type="molecule type" value="Genomic_DNA"/>
</dbReference>
<sequence length="629" mass="68173">MGGDFGTFKKKDTFQVSINALPYDVLSWETISTAQKLERRYDKGFIGGVGPFSEHVQSRPDQLHMAINMDTSSFPYLRLVPQRKSIDATTGGSVDGTNPTYWFAEQDSGGTVYVYMLNGRYAKKLSTNNATLHSTKDFGATAVCGRPVLFEGDWCIPLGAAVTATRLTTIAVGANADSYTAFTGGEKALHFGIGMQEGIAQIIRGGNDSAQNAVDISASAASPSFGDDFEVGDSSLPITDIITVGGRTMICKADAPWYFSIDGGGNAYQITELLDQEGDISSGRQFIGSNSAAHGPYGYYLHTSGIWRILGDNAVPIDPLSEPTFSTLAWKTTTPTQLSETYFGPWMSVATYGRWLYATEEQGGLWYGYINNDGSVRWHGLLFSARGTSMTAKCRVGIVNVGGTVMLYILDSAGLLLQMELATDGSIRHGKANSHGGDNEEGIAIAPQTDFGEPEKLKQVRMMWCYVDNMISANFTINMVVFRDRALTPIKIGDSITGTGGKKEGTPPVIGTSDSFYSCFPALEYSTGAITEANEDPRISQFGIRCVTPTIYRATIPVDSRSQKGRSLSVYGALKKLRNLKNGTSVTIGEIGNDDTWTGYIEDVKEETVTDTTGNPQHRLVVDIARWVY</sequence>
<gene>
    <name evidence="1" type="ORF">LCGC14_0815300</name>
</gene>
<proteinExistence type="predicted"/>
<evidence type="ECO:0008006" key="2">
    <source>
        <dbReference type="Google" id="ProtNLM"/>
    </source>
</evidence>
<name>A0A0F9ST15_9ZZZZ</name>
<dbReference type="AlphaFoldDB" id="A0A0F9ST15"/>
<protein>
    <recommendedName>
        <fullName evidence="2">Ubiquitin-activating enzyme E1 FCCH domain-containing protein</fullName>
    </recommendedName>
</protein>
<reference evidence="1" key="1">
    <citation type="journal article" date="2015" name="Nature">
        <title>Complex archaea that bridge the gap between prokaryotes and eukaryotes.</title>
        <authorList>
            <person name="Spang A."/>
            <person name="Saw J.H."/>
            <person name="Jorgensen S.L."/>
            <person name="Zaremba-Niedzwiedzka K."/>
            <person name="Martijn J."/>
            <person name="Lind A.E."/>
            <person name="van Eijk R."/>
            <person name="Schleper C."/>
            <person name="Guy L."/>
            <person name="Ettema T.J."/>
        </authorList>
    </citation>
    <scope>NUCLEOTIDE SEQUENCE</scope>
</reference>
<comment type="caution">
    <text evidence="1">The sequence shown here is derived from an EMBL/GenBank/DDBJ whole genome shotgun (WGS) entry which is preliminary data.</text>
</comment>
<accession>A0A0F9ST15</accession>
<organism evidence="1">
    <name type="scientific">marine sediment metagenome</name>
    <dbReference type="NCBI Taxonomy" id="412755"/>
    <lineage>
        <taxon>unclassified sequences</taxon>
        <taxon>metagenomes</taxon>
        <taxon>ecological metagenomes</taxon>
    </lineage>
</organism>